<comment type="caution">
    <text evidence="1">The sequence shown here is derived from an EMBL/GenBank/DDBJ whole genome shotgun (WGS) entry which is preliminary data.</text>
</comment>
<evidence type="ECO:0000313" key="2">
    <source>
        <dbReference type="Proteomes" id="UP001595583"/>
    </source>
</evidence>
<name>A0ABV7KBP7_9HYPH</name>
<keyword evidence="2" id="KW-1185">Reference proteome</keyword>
<gene>
    <name evidence="1" type="ORF">ACFOHJ_06340</name>
</gene>
<evidence type="ECO:0000313" key="1">
    <source>
        <dbReference type="EMBL" id="MFC3205823.1"/>
    </source>
</evidence>
<proteinExistence type="predicted"/>
<accession>A0ABV7KBP7</accession>
<organism evidence="1 2">
    <name type="scientific">Aquamicrobium soli</name>
    <dbReference type="NCBI Taxonomy" id="1811518"/>
    <lineage>
        <taxon>Bacteria</taxon>
        <taxon>Pseudomonadati</taxon>
        <taxon>Pseudomonadota</taxon>
        <taxon>Alphaproteobacteria</taxon>
        <taxon>Hyphomicrobiales</taxon>
        <taxon>Phyllobacteriaceae</taxon>
        <taxon>Aquamicrobium</taxon>
    </lineage>
</organism>
<dbReference type="EMBL" id="JBHRTK010000007">
    <property type="protein sequence ID" value="MFC3205823.1"/>
    <property type="molecule type" value="Genomic_DNA"/>
</dbReference>
<reference evidence="2" key="1">
    <citation type="journal article" date="2019" name="Int. J. Syst. Evol. Microbiol.">
        <title>The Global Catalogue of Microorganisms (GCM) 10K type strain sequencing project: providing services to taxonomists for standard genome sequencing and annotation.</title>
        <authorList>
            <consortium name="The Broad Institute Genomics Platform"/>
            <consortium name="The Broad Institute Genome Sequencing Center for Infectious Disease"/>
            <person name="Wu L."/>
            <person name="Ma J."/>
        </authorList>
    </citation>
    <scope>NUCLEOTIDE SEQUENCE [LARGE SCALE GENOMIC DNA]</scope>
    <source>
        <strain evidence="2">KCTC 52165</strain>
    </source>
</reference>
<dbReference type="Proteomes" id="UP001595583">
    <property type="component" value="Unassembled WGS sequence"/>
</dbReference>
<sequence length="40" mass="4292">MAFAISDALIVAVIPWATIAPQSFSTLGNLAQGWVISRFK</sequence>
<dbReference type="RefSeq" id="WP_378219643.1">
    <property type="nucleotide sequence ID" value="NZ_JBHRTK010000007.1"/>
</dbReference>
<protein>
    <submittedName>
        <fullName evidence="1">Uncharacterized protein</fullName>
    </submittedName>
</protein>